<dbReference type="GO" id="GO:0005080">
    <property type="term" value="F:protein kinase C binding"/>
    <property type="evidence" value="ECO:0007669"/>
    <property type="project" value="TreeGrafter"/>
</dbReference>
<dbReference type="FunFam" id="1.10.1170.10:FF:000002">
    <property type="entry name" value="Baculoviral IAP repeat containing 7"/>
    <property type="match status" value="1"/>
</dbReference>
<keyword evidence="2 4" id="KW-0863">Zinc-finger</keyword>
<dbReference type="CDD" id="cd02340">
    <property type="entry name" value="ZZ_NBR1_like"/>
    <property type="match status" value="1"/>
</dbReference>
<evidence type="ECO:0000256" key="5">
    <source>
        <dbReference type="SAM" id="MobiDB-lite"/>
    </source>
</evidence>
<sequence>MEWMCDACHSSESQGARYKCLACPDFDLCSSCAAGQNHTSHPMLRLPFSHRRPTPLADLKPPRRPPPPKPHRSGGSDQKTTAPTTLSSGNSGKSNEGERRFDSIRLKAITYAYYLQLGPEGLCSFASDISFREILPGAEDENLCKLCLEAELNCAFVDCGHMVACLPCAQMVRNCPICRKVITSRIRIFKA</sequence>
<accession>A0A7R9FQQ6</accession>
<dbReference type="Gene3D" id="3.30.60.90">
    <property type="match status" value="1"/>
</dbReference>
<reference evidence="8" key="1">
    <citation type="submission" date="2020-11" db="EMBL/GenBank/DDBJ databases">
        <authorList>
            <person name="Tran Van P."/>
        </authorList>
    </citation>
    <scope>NUCLEOTIDE SEQUENCE</scope>
</reference>
<evidence type="ECO:0000256" key="1">
    <source>
        <dbReference type="ARBA" id="ARBA00022723"/>
    </source>
</evidence>
<dbReference type="PROSITE" id="PS50135">
    <property type="entry name" value="ZF_ZZ_2"/>
    <property type="match status" value="1"/>
</dbReference>
<evidence type="ECO:0000259" key="7">
    <source>
        <dbReference type="PROSITE" id="PS50135"/>
    </source>
</evidence>
<dbReference type="Proteomes" id="UP000677054">
    <property type="component" value="Unassembled WGS sequence"/>
</dbReference>
<dbReference type="InterPro" id="IPR000433">
    <property type="entry name" value="Znf_ZZ"/>
</dbReference>
<proteinExistence type="predicted"/>
<evidence type="ECO:0000313" key="8">
    <source>
        <dbReference type="EMBL" id="CAD7251372.1"/>
    </source>
</evidence>
<keyword evidence="1" id="KW-0479">Metal-binding</keyword>
<dbReference type="GO" id="GO:0000423">
    <property type="term" value="P:mitophagy"/>
    <property type="evidence" value="ECO:0007669"/>
    <property type="project" value="TreeGrafter"/>
</dbReference>
<dbReference type="EMBL" id="LR903017">
    <property type="protein sequence ID" value="CAD7251372.1"/>
    <property type="molecule type" value="Genomic_DNA"/>
</dbReference>
<dbReference type="InterPro" id="IPR001841">
    <property type="entry name" value="Znf_RING"/>
</dbReference>
<dbReference type="GO" id="GO:0016235">
    <property type="term" value="C:aggresome"/>
    <property type="evidence" value="ECO:0007669"/>
    <property type="project" value="TreeGrafter"/>
</dbReference>
<gene>
    <name evidence="8" type="ORF">DSTB1V02_LOCUS11139</name>
</gene>
<dbReference type="EMBL" id="CAJPEV010003500">
    <property type="protein sequence ID" value="CAG0899893.1"/>
    <property type="molecule type" value="Genomic_DNA"/>
</dbReference>
<dbReference type="Gene3D" id="3.30.40.10">
    <property type="entry name" value="Zinc/RING finger domain, C3HC4 (zinc finger)"/>
    <property type="match status" value="1"/>
</dbReference>
<feature type="domain" description="ZZ-type" evidence="7">
    <location>
        <begin position="1"/>
        <end position="51"/>
    </location>
</feature>
<feature type="domain" description="RING-type" evidence="6">
    <location>
        <begin position="144"/>
        <end position="179"/>
    </location>
</feature>
<dbReference type="PANTHER" id="PTHR15090:SF0">
    <property type="entry name" value="SEQUESTOSOME-1"/>
    <property type="match status" value="1"/>
</dbReference>
<organism evidence="8">
    <name type="scientific">Darwinula stevensoni</name>
    <dbReference type="NCBI Taxonomy" id="69355"/>
    <lineage>
        <taxon>Eukaryota</taxon>
        <taxon>Metazoa</taxon>
        <taxon>Ecdysozoa</taxon>
        <taxon>Arthropoda</taxon>
        <taxon>Crustacea</taxon>
        <taxon>Oligostraca</taxon>
        <taxon>Ostracoda</taxon>
        <taxon>Podocopa</taxon>
        <taxon>Podocopida</taxon>
        <taxon>Darwinulocopina</taxon>
        <taxon>Darwinuloidea</taxon>
        <taxon>Darwinulidae</taxon>
        <taxon>Darwinula</taxon>
    </lineage>
</organism>
<dbReference type="InterPro" id="IPR013083">
    <property type="entry name" value="Znf_RING/FYVE/PHD"/>
</dbReference>
<dbReference type="Pfam" id="PF13920">
    <property type="entry name" value="zf-C3HC4_3"/>
    <property type="match status" value="1"/>
</dbReference>
<dbReference type="GO" id="GO:0070530">
    <property type="term" value="F:K63-linked polyubiquitin modification-dependent protein binding"/>
    <property type="evidence" value="ECO:0007669"/>
    <property type="project" value="TreeGrafter"/>
</dbReference>
<evidence type="ECO:0000256" key="2">
    <source>
        <dbReference type="ARBA" id="ARBA00022771"/>
    </source>
</evidence>
<dbReference type="GO" id="GO:0044753">
    <property type="term" value="C:amphisome"/>
    <property type="evidence" value="ECO:0007669"/>
    <property type="project" value="TreeGrafter"/>
</dbReference>
<name>A0A7R9FQQ6_9CRUS</name>
<dbReference type="PROSITE" id="PS01357">
    <property type="entry name" value="ZF_ZZ_1"/>
    <property type="match status" value="1"/>
</dbReference>
<protein>
    <submittedName>
        <fullName evidence="8">Uncharacterized protein</fullName>
    </submittedName>
</protein>
<dbReference type="InterPro" id="IPR052260">
    <property type="entry name" value="Autophagy_Rcpt_SigReg"/>
</dbReference>
<evidence type="ECO:0000256" key="4">
    <source>
        <dbReference type="PROSITE-ProRule" id="PRU00228"/>
    </source>
</evidence>
<keyword evidence="9" id="KW-1185">Reference proteome</keyword>
<dbReference type="PANTHER" id="PTHR15090">
    <property type="entry name" value="SEQUESTOSOME 1-RELATED"/>
    <property type="match status" value="1"/>
</dbReference>
<dbReference type="Pfam" id="PF00569">
    <property type="entry name" value="ZZ"/>
    <property type="match status" value="1"/>
</dbReference>
<evidence type="ECO:0000313" key="9">
    <source>
        <dbReference type="Proteomes" id="UP000677054"/>
    </source>
</evidence>
<dbReference type="SMART" id="SM00291">
    <property type="entry name" value="ZnF_ZZ"/>
    <property type="match status" value="1"/>
</dbReference>
<dbReference type="GO" id="GO:0007032">
    <property type="term" value="P:endosome organization"/>
    <property type="evidence" value="ECO:0007669"/>
    <property type="project" value="TreeGrafter"/>
</dbReference>
<dbReference type="PROSITE" id="PS50089">
    <property type="entry name" value="ZF_RING_2"/>
    <property type="match status" value="1"/>
</dbReference>
<dbReference type="GO" id="GO:0008270">
    <property type="term" value="F:zinc ion binding"/>
    <property type="evidence" value="ECO:0007669"/>
    <property type="project" value="UniProtKB-KW"/>
</dbReference>
<dbReference type="InterPro" id="IPR043145">
    <property type="entry name" value="Znf_ZZ_sf"/>
</dbReference>
<evidence type="ECO:0000259" key="6">
    <source>
        <dbReference type="PROSITE" id="PS50089"/>
    </source>
</evidence>
<feature type="compositionally biased region" description="Polar residues" evidence="5">
    <location>
        <begin position="75"/>
        <end position="86"/>
    </location>
</feature>
<feature type="region of interest" description="Disordered" evidence="5">
    <location>
        <begin position="43"/>
        <end position="98"/>
    </location>
</feature>
<dbReference type="GO" id="GO:0035973">
    <property type="term" value="P:aggrephagy"/>
    <property type="evidence" value="ECO:0007669"/>
    <property type="project" value="TreeGrafter"/>
</dbReference>
<evidence type="ECO:0000256" key="3">
    <source>
        <dbReference type="ARBA" id="ARBA00022833"/>
    </source>
</evidence>
<keyword evidence="3" id="KW-0862">Zinc</keyword>
<dbReference type="AlphaFoldDB" id="A0A7R9FQQ6"/>
<dbReference type="SUPFAM" id="SSF57850">
    <property type="entry name" value="RING/U-box"/>
    <property type="match status" value="2"/>
</dbReference>
<dbReference type="OrthoDB" id="3045089at2759"/>